<organism evidence="11">
    <name type="scientific">Selaginella moellendorffii</name>
    <name type="common">Spikemoss</name>
    <dbReference type="NCBI Taxonomy" id="88036"/>
    <lineage>
        <taxon>Eukaryota</taxon>
        <taxon>Viridiplantae</taxon>
        <taxon>Streptophyta</taxon>
        <taxon>Embryophyta</taxon>
        <taxon>Tracheophyta</taxon>
        <taxon>Lycopodiopsida</taxon>
        <taxon>Selaginellales</taxon>
        <taxon>Selaginellaceae</taxon>
        <taxon>Selaginella</taxon>
    </lineage>
</organism>
<keyword evidence="7" id="KW-0648">Protein biosynthesis</keyword>
<dbReference type="OMA" id="MEKDHQP"/>
<dbReference type="SMART" id="SM00544">
    <property type="entry name" value="MA3"/>
    <property type="match status" value="1"/>
</dbReference>
<keyword evidence="3" id="KW-0963">Cytoplasm</keyword>
<dbReference type="FunFam" id="1.25.40.180:FF:000020">
    <property type="entry name" value="Eukaryotic translation initiation factor subunit"/>
    <property type="match status" value="1"/>
</dbReference>
<dbReference type="Gramene" id="EFJ38407">
    <property type="protein sequence ID" value="EFJ38407"/>
    <property type="gene ID" value="SELMODRAFT_437322"/>
</dbReference>
<accession>D8QQ64</accession>
<dbReference type="GO" id="GO:0003729">
    <property type="term" value="F:mRNA binding"/>
    <property type="evidence" value="ECO:0000318"/>
    <property type="project" value="GO_Central"/>
</dbReference>
<dbReference type="Pfam" id="PF02854">
    <property type="entry name" value="MIF4G"/>
    <property type="match status" value="1"/>
</dbReference>
<dbReference type="FunCoup" id="D8QQ64">
    <property type="interactions" value="4111"/>
</dbReference>
<dbReference type="GO" id="GO:0006413">
    <property type="term" value="P:translational initiation"/>
    <property type="evidence" value="ECO:0000318"/>
    <property type="project" value="GO_Central"/>
</dbReference>
<dbReference type="OrthoDB" id="514777at2759"/>
<dbReference type="PANTHER" id="PTHR23253">
    <property type="entry name" value="EUKARYOTIC TRANSLATION INITIATION FACTOR 4 GAMMA"/>
    <property type="match status" value="1"/>
</dbReference>
<evidence type="ECO:0000256" key="2">
    <source>
        <dbReference type="ARBA" id="ARBA00005775"/>
    </source>
</evidence>
<evidence type="ECO:0000256" key="6">
    <source>
        <dbReference type="ARBA" id="ARBA00022884"/>
    </source>
</evidence>
<evidence type="ECO:0000256" key="7">
    <source>
        <dbReference type="ARBA" id="ARBA00022917"/>
    </source>
</evidence>
<dbReference type="PROSITE" id="PS51366">
    <property type="entry name" value="MI"/>
    <property type="match status" value="1"/>
</dbReference>
<keyword evidence="11" id="KW-1185">Reference proteome</keyword>
<feature type="compositionally biased region" description="Polar residues" evidence="8">
    <location>
        <begin position="1"/>
        <end position="18"/>
    </location>
</feature>
<keyword evidence="5" id="KW-0597">Phosphoprotein</keyword>
<dbReference type="Proteomes" id="UP000001514">
    <property type="component" value="Unassembled WGS sequence"/>
</dbReference>
<dbReference type="PANTHER" id="PTHR23253:SF53">
    <property type="entry name" value="EUKARYOTIC TRANSLATION INITIATION FACTOR ISOFORM 4G-1"/>
    <property type="match status" value="1"/>
</dbReference>
<evidence type="ECO:0000256" key="3">
    <source>
        <dbReference type="ARBA" id="ARBA00022490"/>
    </source>
</evidence>
<feature type="region of interest" description="Disordered" evidence="8">
    <location>
        <begin position="547"/>
        <end position="598"/>
    </location>
</feature>
<feature type="compositionally biased region" description="Pro residues" evidence="8">
    <location>
        <begin position="474"/>
        <end position="486"/>
    </location>
</feature>
<dbReference type="GO" id="GO:0010494">
    <property type="term" value="C:cytoplasmic stress granule"/>
    <property type="evidence" value="ECO:0007669"/>
    <property type="project" value="UniProtKB-ARBA"/>
</dbReference>
<dbReference type="eggNOG" id="KOG0401">
    <property type="taxonomic scope" value="Eukaryota"/>
</dbReference>
<dbReference type="InterPro" id="IPR003891">
    <property type="entry name" value="Initiation_fac_eIF4g_MI"/>
</dbReference>
<name>D8QQ64_SELML</name>
<dbReference type="GO" id="GO:0016281">
    <property type="term" value="C:eukaryotic translation initiation factor 4F complex"/>
    <property type="evidence" value="ECO:0000318"/>
    <property type="project" value="GO_Central"/>
</dbReference>
<dbReference type="Gene3D" id="1.25.40.180">
    <property type="match status" value="2"/>
</dbReference>
<dbReference type="AlphaFoldDB" id="D8QQ64"/>
<evidence type="ECO:0000256" key="8">
    <source>
        <dbReference type="SAM" id="MobiDB-lite"/>
    </source>
</evidence>
<dbReference type="InParanoid" id="D8QQ64"/>
<comment type="subcellular location">
    <subcellularLocation>
        <location evidence="1">Cytoplasm</location>
    </subcellularLocation>
</comment>
<evidence type="ECO:0000256" key="5">
    <source>
        <dbReference type="ARBA" id="ARBA00022553"/>
    </source>
</evidence>
<feature type="region of interest" description="Disordered" evidence="8">
    <location>
        <begin position="114"/>
        <end position="174"/>
    </location>
</feature>
<dbReference type="STRING" id="88036.D8QQ64"/>
<evidence type="ECO:0000313" key="10">
    <source>
        <dbReference type="EMBL" id="EFJ38407.1"/>
    </source>
</evidence>
<comment type="similarity">
    <text evidence="2">Belongs to the eukaryotic initiation factor 4G family.</text>
</comment>
<evidence type="ECO:0000313" key="11">
    <source>
        <dbReference type="Proteomes" id="UP000001514"/>
    </source>
</evidence>
<feature type="region of interest" description="Disordered" evidence="8">
    <location>
        <begin position="449"/>
        <end position="515"/>
    </location>
</feature>
<proteinExistence type="inferred from homology"/>
<dbReference type="HOGENOM" id="CLU_021872_0_0_1"/>
<keyword evidence="4" id="KW-0396">Initiation factor</keyword>
<dbReference type="SMART" id="SM00543">
    <property type="entry name" value="MIF4G"/>
    <property type="match status" value="1"/>
</dbReference>
<protein>
    <recommendedName>
        <fullName evidence="9">MI domain-containing protein</fullName>
    </recommendedName>
</protein>
<evidence type="ECO:0000256" key="4">
    <source>
        <dbReference type="ARBA" id="ARBA00022540"/>
    </source>
</evidence>
<evidence type="ECO:0000256" key="1">
    <source>
        <dbReference type="ARBA" id="ARBA00004496"/>
    </source>
</evidence>
<dbReference type="InterPro" id="IPR003890">
    <property type="entry name" value="MIF4G-like_typ-3"/>
</dbReference>
<sequence>MEVSSITPSSLVGSSGATTDLGGVSLRPGGGRGFPRFGTSNGAPGDATGGFLGPGGRTPSGFVFRPAPAKESRKADWEKLRYTREDLLQYQEICRDATSEILSLVAEVNSSLSEEQEWSRLDTMPQRPVETDKRDWRTRSTSEDKVSPVDYSKERASSQFNARQPPPNDRQAAPPIVKAANPWVRRGSQSEEERVFRTVKGILNKLTPEKYDVLLEQLLQAGIDTAEKLKGVISLIFDKAVAEPTFCPMYSQLCVHLSTTLQEFPSSEPGEKPTTFRRILLNTCQEEFEGAAALRAEVKEMRSPEQELERMDKERKVKLRTLGNIRFIGELFKQRMIPEKIVHACIMELLGPDRTAIPVEENIEALCQLFATVGKQVEENLKSRSSLDEYFRRMKELGNNKNLPSRLRFMVRDVLDLRSNKWIPRREEIKAKTINEIHAEAEQKLGIRSRNGRPGSAINKDPSFMPAGRLMPGAPMPGAPGAPGGPPRSMGIDPDGPWEMAGPKKSKQREAAAAAAAMSYQSANIPGRVPGRQQRVLPQASSVFLGKSSPLLGTGGPTAEAPPAAPKPAPAPAPTPAPTPPVISEERAATPSPSSGILNKKSESLLEEYFSIMDLTEATLCIQEMKSPDYHPQFVQVAVTLALEKRDRERELLFKLFNHLHAQGVVTEAQLASGLMLLAEQLDETAIDSPMAPKQIGQLVAALATSRALQLKILPGILEKVQDEYVRRQVLEAVLKDLKSRDGGDKVMVSARSDLKSCVKLLNEEEEALMQTLQREGISI</sequence>
<dbReference type="GO" id="GO:0003743">
    <property type="term" value="F:translation initiation factor activity"/>
    <property type="evidence" value="ECO:0000318"/>
    <property type="project" value="GO_Central"/>
</dbReference>
<dbReference type="SUPFAM" id="SSF48371">
    <property type="entry name" value="ARM repeat"/>
    <property type="match status" value="2"/>
</dbReference>
<feature type="compositionally biased region" description="Basic and acidic residues" evidence="8">
    <location>
        <begin position="129"/>
        <end position="156"/>
    </location>
</feature>
<feature type="region of interest" description="Disordered" evidence="8">
    <location>
        <begin position="1"/>
        <end position="69"/>
    </location>
</feature>
<gene>
    <name evidence="10" type="ORF">SELMODRAFT_437322</name>
</gene>
<dbReference type="Pfam" id="PF02847">
    <property type="entry name" value="MA3"/>
    <property type="match status" value="1"/>
</dbReference>
<keyword evidence="6" id="KW-0694">RNA-binding</keyword>
<feature type="compositionally biased region" description="Pro residues" evidence="8">
    <location>
        <begin position="563"/>
        <end position="581"/>
    </location>
</feature>
<evidence type="ECO:0000259" key="9">
    <source>
        <dbReference type="PROSITE" id="PS51366"/>
    </source>
</evidence>
<dbReference type="InterPro" id="IPR016024">
    <property type="entry name" value="ARM-type_fold"/>
</dbReference>
<feature type="compositionally biased region" description="Gly residues" evidence="8">
    <location>
        <begin position="47"/>
        <end position="58"/>
    </location>
</feature>
<dbReference type="EMBL" id="GL377565">
    <property type="protein sequence ID" value="EFJ38407.1"/>
    <property type="molecule type" value="Genomic_DNA"/>
</dbReference>
<feature type="domain" description="MI" evidence="9">
    <location>
        <begin position="597"/>
        <end position="719"/>
    </location>
</feature>
<dbReference type="KEGG" id="smo:SELMODRAFT_437322"/>
<reference evidence="10 11" key="1">
    <citation type="journal article" date="2011" name="Science">
        <title>The Selaginella genome identifies genetic changes associated with the evolution of vascular plants.</title>
        <authorList>
            <person name="Banks J.A."/>
            <person name="Nishiyama T."/>
            <person name="Hasebe M."/>
            <person name="Bowman J.L."/>
            <person name="Gribskov M."/>
            <person name="dePamphilis C."/>
            <person name="Albert V.A."/>
            <person name="Aono N."/>
            <person name="Aoyama T."/>
            <person name="Ambrose B.A."/>
            <person name="Ashton N.W."/>
            <person name="Axtell M.J."/>
            <person name="Barker E."/>
            <person name="Barker M.S."/>
            <person name="Bennetzen J.L."/>
            <person name="Bonawitz N.D."/>
            <person name="Chapple C."/>
            <person name="Cheng C."/>
            <person name="Correa L.G."/>
            <person name="Dacre M."/>
            <person name="DeBarry J."/>
            <person name="Dreyer I."/>
            <person name="Elias M."/>
            <person name="Engstrom E.M."/>
            <person name="Estelle M."/>
            <person name="Feng L."/>
            <person name="Finet C."/>
            <person name="Floyd S.K."/>
            <person name="Frommer W.B."/>
            <person name="Fujita T."/>
            <person name="Gramzow L."/>
            <person name="Gutensohn M."/>
            <person name="Harholt J."/>
            <person name="Hattori M."/>
            <person name="Heyl A."/>
            <person name="Hirai T."/>
            <person name="Hiwatashi Y."/>
            <person name="Ishikawa M."/>
            <person name="Iwata M."/>
            <person name="Karol K.G."/>
            <person name="Koehler B."/>
            <person name="Kolukisaoglu U."/>
            <person name="Kubo M."/>
            <person name="Kurata T."/>
            <person name="Lalonde S."/>
            <person name="Li K."/>
            <person name="Li Y."/>
            <person name="Litt A."/>
            <person name="Lyons E."/>
            <person name="Manning G."/>
            <person name="Maruyama T."/>
            <person name="Michael T.P."/>
            <person name="Mikami K."/>
            <person name="Miyazaki S."/>
            <person name="Morinaga S."/>
            <person name="Murata T."/>
            <person name="Mueller-Roeber B."/>
            <person name="Nelson D.R."/>
            <person name="Obara M."/>
            <person name="Oguri Y."/>
            <person name="Olmstead R.G."/>
            <person name="Onodera N."/>
            <person name="Petersen B.L."/>
            <person name="Pils B."/>
            <person name="Prigge M."/>
            <person name="Rensing S.A."/>
            <person name="Riano-Pachon D.M."/>
            <person name="Roberts A.W."/>
            <person name="Sato Y."/>
            <person name="Scheller H.V."/>
            <person name="Schulz B."/>
            <person name="Schulz C."/>
            <person name="Shakirov E.V."/>
            <person name="Shibagaki N."/>
            <person name="Shinohara N."/>
            <person name="Shippen D.E."/>
            <person name="Soerensen I."/>
            <person name="Sotooka R."/>
            <person name="Sugimoto N."/>
            <person name="Sugita M."/>
            <person name="Sumikawa N."/>
            <person name="Tanurdzic M."/>
            <person name="Theissen G."/>
            <person name="Ulvskov P."/>
            <person name="Wakazuki S."/>
            <person name="Weng J.K."/>
            <person name="Willats W.W."/>
            <person name="Wipf D."/>
            <person name="Wolf P.G."/>
            <person name="Yang L."/>
            <person name="Zimmer A.D."/>
            <person name="Zhu Q."/>
            <person name="Mitros T."/>
            <person name="Hellsten U."/>
            <person name="Loque D."/>
            <person name="Otillar R."/>
            <person name="Salamov A."/>
            <person name="Schmutz J."/>
            <person name="Shapiro H."/>
            <person name="Lindquist E."/>
            <person name="Lucas S."/>
            <person name="Rokhsar D."/>
            <person name="Grigoriev I.V."/>
        </authorList>
    </citation>
    <scope>NUCLEOTIDE SEQUENCE [LARGE SCALE GENOMIC DNA]</scope>
</reference>